<evidence type="ECO:0000313" key="1">
    <source>
        <dbReference type="EnsemblPlants" id="AUR62039289-RA:cds"/>
    </source>
</evidence>
<dbReference type="EnsemblPlants" id="AUR62039289-RA">
    <property type="protein sequence ID" value="AUR62039289-RA:cds"/>
    <property type="gene ID" value="AUR62039289"/>
</dbReference>
<dbReference type="OMA" id="RICKVSE"/>
<dbReference type="Proteomes" id="UP000596660">
    <property type="component" value="Unplaced"/>
</dbReference>
<dbReference type="Pfam" id="PF03140">
    <property type="entry name" value="DUF247"/>
    <property type="match status" value="1"/>
</dbReference>
<reference evidence="1" key="1">
    <citation type="journal article" date="2017" name="Nature">
        <title>The genome of Chenopodium quinoa.</title>
        <authorList>
            <person name="Jarvis D.E."/>
            <person name="Ho Y.S."/>
            <person name="Lightfoot D.J."/>
            <person name="Schmoeckel S.M."/>
            <person name="Li B."/>
            <person name="Borm T.J.A."/>
            <person name="Ohyanagi H."/>
            <person name="Mineta K."/>
            <person name="Michell C.T."/>
            <person name="Saber N."/>
            <person name="Kharbatia N.M."/>
            <person name="Rupper R.R."/>
            <person name="Sharp A.R."/>
            <person name="Dally N."/>
            <person name="Boughton B.A."/>
            <person name="Woo Y.H."/>
            <person name="Gao G."/>
            <person name="Schijlen E.G.W.M."/>
            <person name="Guo X."/>
            <person name="Momin A.A."/>
            <person name="Negrao S."/>
            <person name="Al-Babili S."/>
            <person name="Gehring C."/>
            <person name="Roessner U."/>
            <person name="Jung C."/>
            <person name="Murphy K."/>
            <person name="Arold S.T."/>
            <person name="Gojobori T."/>
            <person name="van der Linden C.G."/>
            <person name="van Loo E.N."/>
            <person name="Jellen E.N."/>
            <person name="Maughan P.J."/>
            <person name="Tester M."/>
        </authorList>
    </citation>
    <scope>NUCLEOTIDE SEQUENCE [LARGE SCALE GENOMIC DNA]</scope>
    <source>
        <strain evidence="1">cv. PI 614886</strain>
    </source>
</reference>
<dbReference type="Gramene" id="AUR62039289-RA">
    <property type="protein sequence ID" value="AUR62039289-RA:cds"/>
    <property type="gene ID" value="AUR62039289"/>
</dbReference>
<sequence>MHARGMMKLMEADHSEKQERRDQIALDITRLEPVDEDLTTSIREKLEAISFPCSIYYVPDRFLTGEDFDKYYYPQMVSIGPFHHNKIHLQHMEKHKWEYLNALLGRNLNLDSTLESCVKVVKELEPKIRASYQGNLSIQSDEFIRMILLDACFIIELFLRYAIRGLRRRDDPLFRSPEKFHTLRNDLSLLENQIPFFVLQKIFNVVPIHKDGYSSISELSLRFFKPLIPTDVQLLQEKYSFEGSYHLLDLIWKSYLPSFSKVHLGKNTGFGRILQSASEVQQSGIKVKAIEAESILDVKFGNGVLFIPCMNIHSYMAALFRNLVAMEHCHSEKMKHITSYVFLMKGLIQSQKDVKLFYRRHIILSYVGKKDDLVNLFKNMCGNVDLDKFYYEGMWDQLKDYGGTKWEVWLCKMKRNDFGSFVSSPSTETKELLPVVALQNESLAFHD</sequence>
<dbReference type="InterPro" id="IPR004158">
    <property type="entry name" value="DUF247_pln"/>
</dbReference>
<protein>
    <submittedName>
        <fullName evidence="1">Uncharacterized protein</fullName>
    </submittedName>
</protein>
<reference evidence="1" key="2">
    <citation type="submission" date="2021-03" db="UniProtKB">
        <authorList>
            <consortium name="EnsemblPlants"/>
        </authorList>
    </citation>
    <scope>IDENTIFICATION</scope>
</reference>
<dbReference type="PANTHER" id="PTHR31170:SF20">
    <property type="entry name" value="DUF247 DOMAIN PROTEIN"/>
    <property type="match status" value="1"/>
</dbReference>
<organism evidence="1 2">
    <name type="scientific">Chenopodium quinoa</name>
    <name type="common">Quinoa</name>
    <dbReference type="NCBI Taxonomy" id="63459"/>
    <lineage>
        <taxon>Eukaryota</taxon>
        <taxon>Viridiplantae</taxon>
        <taxon>Streptophyta</taxon>
        <taxon>Embryophyta</taxon>
        <taxon>Tracheophyta</taxon>
        <taxon>Spermatophyta</taxon>
        <taxon>Magnoliopsida</taxon>
        <taxon>eudicotyledons</taxon>
        <taxon>Gunneridae</taxon>
        <taxon>Pentapetalae</taxon>
        <taxon>Caryophyllales</taxon>
        <taxon>Chenopodiaceae</taxon>
        <taxon>Chenopodioideae</taxon>
        <taxon>Atripliceae</taxon>
        <taxon>Chenopodium</taxon>
    </lineage>
</organism>
<evidence type="ECO:0000313" key="2">
    <source>
        <dbReference type="Proteomes" id="UP000596660"/>
    </source>
</evidence>
<proteinExistence type="predicted"/>
<dbReference type="PANTHER" id="PTHR31170">
    <property type="entry name" value="BNAC04G53230D PROTEIN"/>
    <property type="match status" value="1"/>
</dbReference>
<name>A0A803N2D6_CHEQI</name>
<accession>A0A803N2D6</accession>
<dbReference type="AlphaFoldDB" id="A0A803N2D6"/>
<keyword evidence="2" id="KW-1185">Reference proteome</keyword>